<dbReference type="InterPro" id="IPR050116">
    <property type="entry name" value="DNA_polymerase-Y"/>
</dbReference>
<dbReference type="Pfam" id="PF00817">
    <property type="entry name" value="IMS"/>
    <property type="match status" value="1"/>
</dbReference>
<evidence type="ECO:0000256" key="15">
    <source>
        <dbReference type="ARBA" id="ARBA00049244"/>
    </source>
</evidence>
<dbReference type="GO" id="GO:0006281">
    <property type="term" value="P:DNA repair"/>
    <property type="evidence" value="ECO:0007669"/>
    <property type="project" value="UniProtKB-UniRule"/>
</dbReference>
<keyword evidence="4 16" id="KW-0515">Mutator protein</keyword>
<comment type="cofactor">
    <cofactor evidence="16">
        <name>Mg(2+)</name>
        <dbReference type="ChEBI" id="CHEBI:18420"/>
    </cofactor>
    <text evidence="16">Binds 2 magnesium ions per subunit.</text>
</comment>
<evidence type="ECO:0000313" key="19">
    <source>
        <dbReference type="Proteomes" id="UP000034462"/>
    </source>
</evidence>
<evidence type="ECO:0000256" key="8">
    <source>
        <dbReference type="ARBA" id="ARBA00022705"/>
    </source>
</evidence>
<proteinExistence type="inferred from homology"/>
<keyword evidence="8 16" id="KW-0235">DNA replication</keyword>
<evidence type="ECO:0000313" key="18">
    <source>
        <dbReference type="EMBL" id="KKU93320.1"/>
    </source>
</evidence>
<keyword evidence="12 16" id="KW-0239">DNA-directed DNA polymerase</keyword>
<dbReference type="GO" id="GO:0005737">
    <property type="term" value="C:cytoplasm"/>
    <property type="evidence" value="ECO:0007669"/>
    <property type="project" value="UniProtKB-SubCell"/>
</dbReference>
<feature type="domain" description="UmuC" evidence="17">
    <location>
        <begin position="1"/>
        <end position="179"/>
    </location>
</feature>
<accession>A0A837ILF3</accession>
<dbReference type="Gene3D" id="3.40.1170.60">
    <property type="match status" value="1"/>
</dbReference>
<dbReference type="InterPro" id="IPR036775">
    <property type="entry name" value="DNA_pol_Y-fam_lit_finger_sf"/>
</dbReference>
<keyword evidence="14 16" id="KW-0234">DNA repair</keyword>
<dbReference type="GO" id="GO:0003684">
    <property type="term" value="F:damaged DNA binding"/>
    <property type="evidence" value="ECO:0007669"/>
    <property type="project" value="InterPro"/>
</dbReference>
<dbReference type="Gene3D" id="3.30.70.270">
    <property type="match status" value="1"/>
</dbReference>
<comment type="subcellular location">
    <subcellularLocation>
        <location evidence="1 16">Cytoplasm</location>
    </subcellularLocation>
</comment>
<feature type="active site" evidence="16">
    <location>
        <position position="99"/>
    </location>
</feature>
<dbReference type="InterPro" id="IPR043502">
    <property type="entry name" value="DNA/RNA_pol_sf"/>
</dbReference>
<evidence type="ECO:0000256" key="13">
    <source>
        <dbReference type="ARBA" id="ARBA00023125"/>
    </source>
</evidence>
<dbReference type="InterPro" id="IPR001126">
    <property type="entry name" value="UmuC"/>
</dbReference>
<evidence type="ECO:0000256" key="1">
    <source>
        <dbReference type="ARBA" id="ARBA00004496"/>
    </source>
</evidence>
<keyword evidence="9 16" id="KW-0479">Metal-binding</keyword>
<dbReference type="PROSITE" id="PS50173">
    <property type="entry name" value="UMUC"/>
    <property type="match status" value="1"/>
</dbReference>
<dbReference type="GO" id="GO:0042276">
    <property type="term" value="P:error-prone translesion synthesis"/>
    <property type="evidence" value="ECO:0007669"/>
    <property type="project" value="TreeGrafter"/>
</dbReference>
<protein>
    <recommendedName>
        <fullName evidence="16">DNA polymerase IV</fullName>
        <shortName evidence="16">Pol IV</shortName>
        <ecNumber evidence="16">2.7.7.7</ecNumber>
    </recommendedName>
</protein>
<dbReference type="Proteomes" id="UP000034462">
    <property type="component" value="Unassembled WGS sequence"/>
</dbReference>
<keyword evidence="6 16" id="KW-0808">Transferase</keyword>
<dbReference type="EC" id="2.7.7.7" evidence="16"/>
<dbReference type="PANTHER" id="PTHR11076">
    <property type="entry name" value="DNA REPAIR POLYMERASE UMUC / TRANSFERASE FAMILY MEMBER"/>
    <property type="match status" value="1"/>
</dbReference>
<comment type="catalytic activity">
    <reaction evidence="15 16">
        <text>DNA(n) + a 2'-deoxyribonucleoside 5'-triphosphate = DNA(n+1) + diphosphate</text>
        <dbReference type="Rhea" id="RHEA:22508"/>
        <dbReference type="Rhea" id="RHEA-COMP:17339"/>
        <dbReference type="Rhea" id="RHEA-COMP:17340"/>
        <dbReference type="ChEBI" id="CHEBI:33019"/>
        <dbReference type="ChEBI" id="CHEBI:61560"/>
        <dbReference type="ChEBI" id="CHEBI:173112"/>
        <dbReference type="EC" id="2.7.7.7"/>
    </reaction>
</comment>
<comment type="similarity">
    <text evidence="2 16">Belongs to the DNA polymerase type-Y family.</text>
</comment>
<dbReference type="InterPro" id="IPR022880">
    <property type="entry name" value="DNApol_IV"/>
</dbReference>
<name>A0A837ILF3_9BACT</name>
<evidence type="ECO:0000256" key="9">
    <source>
        <dbReference type="ARBA" id="ARBA00022723"/>
    </source>
</evidence>
<keyword evidence="11 16" id="KW-0460">Magnesium</keyword>
<evidence type="ECO:0000256" key="4">
    <source>
        <dbReference type="ARBA" id="ARBA00022457"/>
    </source>
</evidence>
<dbReference type="FunFam" id="3.40.1170.60:FF:000001">
    <property type="entry name" value="DNA polymerase IV"/>
    <property type="match status" value="1"/>
</dbReference>
<comment type="caution">
    <text evidence="18">The sequence shown here is derived from an EMBL/GenBank/DDBJ whole genome shotgun (WGS) entry which is preliminary data.</text>
</comment>
<dbReference type="InterPro" id="IPR017961">
    <property type="entry name" value="DNA_pol_Y-fam_little_finger"/>
</dbReference>
<evidence type="ECO:0000256" key="12">
    <source>
        <dbReference type="ARBA" id="ARBA00022932"/>
    </source>
</evidence>
<dbReference type="GO" id="GO:0006261">
    <property type="term" value="P:DNA-templated DNA replication"/>
    <property type="evidence" value="ECO:0007669"/>
    <property type="project" value="UniProtKB-UniRule"/>
</dbReference>
<dbReference type="EMBL" id="LCPH01000002">
    <property type="protein sequence ID" value="KKU93320.1"/>
    <property type="molecule type" value="Genomic_DNA"/>
</dbReference>
<reference evidence="18 19" key="1">
    <citation type="journal article" date="2015" name="Nature">
        <title>rRNA introns, odd ribosomes, and small enigmatic genomes across a large radiation of phyla.</title>
        <authorList>
            <person name="Brown C.T."/>
            <person name="Hug L.A."/>
            <person name="Thomas B.C."/>
            <person name="Sharon I."/>
            <person name="Castelle C.J."/>
            <person name="Singh A."/>
            <person name="Wilkins M.J."/>
            <person name="Williams K.H."/>
            <person name="Banfield J.F."/>
        </authorList>
    </citation>
    <scope>NUCLEOTIDE SEQUENCE [LARGE SCALE GENOMIC DNA]</scope>
</reference>
<evidence type="ECO:0000256" key="7">
    <source>
        <dbReference type="ARBA" id="ARBA00022695"/>
    </source>
</evidence>
<dbReference type="Gene3D" id="3.30.1490.100">
    <property type="entry name" value="DNA polymerase, Y-family, little finger domain"/>
    <property type="match status" value="1"/>
</dbReference>
<dbReference type="HAMAP" id="MF_01113">
    <property type="entry name" value="DNApol_IV"/>
    <property type="match status" value="1"/>
</dbReference>
<keyword evidence="5 16" id="KW-0963">Cytoplasm</keyword>
<comment type="function">
    <text evidence="16">Poorly processive, error-prone DNA polymerase involved in untargeted mutagenesis. Copies undamaged DNA at stalled replication forks, which arise in vivo from mismatched or misaligned primer ends. These misaligned primers can be extended by PolIV. Exhibits no 3'-5' exonuclease (proofreading) activity. May be involved in translesional synthesis, in conjunction with the beta clamp from PolIII.</text>
</comment>
<evidence type="ECO:0000259" key="17">
    <source>
        <dbReference type="PROSITE" id="PS50173"/>
    </source>
</evidence>
<evidence type="ECO:0000256" key="11">
    <source>
        <dbReference type="ARBA" id="ARBA00022842"/>
    </source>
</evidence>
<dbReference type="GO" id="GO:0000287">
    <property type="term" value="F:magnesium ion binding"/>
    <property type="evidence" value="ECO:0007669"/>
    <property type="project" value="UniProtKB-UniRule"/>
</dbReference>
<dbReference type="FunFam" id="3.30.1490.100:FF:000004">
    <property type="entry name" value="DNA polymerase IV"/>
    <property type="match status" value="1"/>
</dbReference>
<dbReference type="GO" id="GO:0003887">
    <property type="term" value="F:DNA-directed DNA polymerase activity"/>
    <property type="evidence" value="ECO:0007669"/>
    <property type="project" value="UniProtKB-UniRule"/>
</dbReference>
<feature type="site" description="Substrate discrimination" evidence="16">
    <location>
        <position position="5"/>
    </location>
</feature>
<keyword evidence="10 16" id="KW-0227">DNA damage</keyword>
<evidence type="ECO:0000256" key="6">
    <source>
        <dbReference type="ARBA" id="ARBA00022679"/>
    </source>
</evidence>
<dbReference type="SUPFAM" id="SSF100879">
    <property type="entry name" value="Lesion bypass DNA polymerase (Y-family), little finger domain"/>
    <property type="match status" value="1"/>
</dbReference>
<comment type="subunit">
    <text evidence="3 16">Monomer.</text>
</comment>
<dbReference type="PANTHER" id="PTHR11076:SF33">
    <property type="entry name" value="DNA POLYMERASE KAPPA"/>
    <property type="match status" value="1"/>
</dbReference>
<keyword evidence="13 16" id="KW-0238">DNA-binding</keyword>
<organism evidence="18 19">
    <name type="scientific">Candidatus Yanofskybacteria bacterium GW2011_GWC1_48_11</name>
    <dbReference type="NCBI Taxonomy" id="1619027"/>
    <lineage>
        <taxon>Bacteria</taxon>
        <taxon>Candidatus Yanofskyibacteriota</taxon>
    </lineage>
</organism>
<evidence type="ECO:0000256" key="14">
    <source>
        <dbReference type="ARBA" id="ARBA00023204"/>
    </source>
</evidence>
<evidence type="ECO:0000256" key="5">
    <source>
        <dbReference type="ARBA" id="ARBA00022490"/>
    </source>
</evidence>
<dbReference type="AlphaFoldDB" id="A0A837ILF3"/>
<sequence>MDAFFAAIEERENPQFRGKPLVVGADPKGGKGRGVVSTANYEARKFGIHSALPISQAFKLCPSAIFLPVNGELYKNVSANIMKIIGEFSPLIEQASLDEAYIDVSFAKTYERAAEIAEEMRKKIWEQEKLTCSCGVGPNKMIAKIACEAVKPDGVKVVKAQDAERFMEFLDVQKIPGIGVKTAQILRSSGLERVADLKKLSAHDMEDLFGARAQAMTKRVRGIDEEPLAPEREIKSIGRETTFEQDTRDPEVLVRTLEQLAKQASQEVQEKGFYVKTVGVVCRLRGFATYTRSKTLSKPTQEEAVLRAEAMKLFLRFVLEEKKPLRLVGVRFKIASA</sequence>
<keyword evidence="7 16" id="KW-0548">Nucleotidyltransferase</keyword>
<dbReference type="NCBIfam" id="NF002677">
    <property type="entry name" value="PRK02406.1"/>
    <property type="match status" value="1"/>
</dbReference>
<gene>
    <name evidence="16" type="primary">dinB</name>
    <name evidence="18" type="ORF">UY25_C0002G0044</name>
</gene>
<evidence type="ECO:0000256" key="10">
    <source>
        <dbReference type="ARBA" id="ARBA00022763"/>
    </source>
</evidence>
<evidence type="ECO:0000256" key="2">
    <source>
        <dbReference type="ARBA" id="ARBA00010945"/>
    </source>
</evidence>
<dbReference type="SUPFAM" id="SSF56672">
    <property type="entry name" value="DNA/RNA polymerases"/>
    <property type="match status" value="1"/>
</dbReference>
<dbReference type="Gene3D" id="1.10.150.20">
    <property type="entry name" value="5' to 3' exonuclease, C-terminal subdomain"/>
    <property type="match status" value="1"/>
</dbReference>
<dbReference type="InterPro" id="IPR043128">
    <property type="entry name" value="Rev_trsase/Diguanyl_cyclase"/>
</dbReference>
<feature type="binding site" evidence="16">
    <location>
        <position position="98"/>
    </location>
    <ligand>
        <name>Mg(2+)</name>
        <dbReference type="ChEBI" id="CHEBI:18420"/>
    </ligand>
</feature>
<evidence type="ECO:0000256" key="3">
    <source>
        <dbReference type="ARBA" id="ARBA00011245"/>
    </source>
</evidence>
<dbReference type="Pfam" id="PF11799">
    <property type="entry name" value="IMS_C"/>
    <property type="match status" value="1"/>
</dbReference>
<dbReference type="CDD" id="cd03586">
    <property type="entry name" value="PolY_Pol_IV_kappa"/>
    <property type="match status" value="1"/>
</dbReference>
<comment type="caution">
    <text evidence="16">Lacks conserved residue(s) required for the propagation of feature annotation.</text>
</comment>
<evidence type="ECO:0000256" key="16">
    <source>
        <dbReference type="HAMAP-Rule" id="MF_01113"/>
    </source>
</evidence>